<dbReference type="AlphaFoldDB" id="A0A915MBU1"/>
<evidence type="ECO:0000313" key="1">
    <source>
        <dbReference type="Proteomes" id="UP000887561"/>
    </source>
</evidence>
<dbReference type="Pfam" id="PF24664">
    <property type="entry name" value="Monjiviricetes_fusion"/>
    <property type="match status" value="1"/>
</dbReference>
<sequence length="210" mass="24513">MTDFCQLSDNSSLIWESNCETRNCKSCFYEYLGRWEGDYSQANERIVWISNTKEIALSFNYEASREIACNGRAQIVRHDNPTYHVRQAFQKKALVATWLNEDTAEVFSCAPIDWSSIKFRPVDRCYKYIPVEVNLHNRTQVGFLDPEPRILSESSLPADCERYRLRYLNIGPNQWIRVNTQTGLWDKVEQSRLHIFQDNVTAPDMSVSPI</sequence>
<dbReference type="Proteomes" id="UP000887561">
    <property type="component" value="Unplaced"/>
</dbReference>
<reference evidence="2" key="1">
    <citation type="submission" date="2022-11" db="UniProtKB">
        <authorList>
            <consortium name="WormBaseParasite"/>
        </authorList>
    </citation>
    <scope>IDENTIFICATION</scope>
</reference>
<keyword evidence="1" id="KW-1185">Reference proteome</keyword>
<name>A0A915MBU1_MELJA</name>
<accession>A0A915MBU1</accession>
<organism evidence="1 2">
    <name type="scientific">Meloidogyne javanica</name>
    <name type="common">Root-knot nematode worm</name>
    <dbReference type="NCBI Taxonomy" id="6303"/>
    <lineage>
        <taxon>Eukaryota</taxon>
        <taxon>Metazoa</taxon>
        <taxon>Ecdysozoa</taxon>
        <taxon>Nematoda</taxon>
        <taxon>Chromadorea</taxon>
        <taxon>Rhabditida</taxon>
        <taxon>Tylenchina</taxon>
        <taxon>Tylenchomorpha</taxon>
        <taxon>Tylenchoidea</taxon>
        <taxon>Meloidogynidae</taxon>
        <taxon>Meloidogyninae</taxon>
        <taxon>Meloidogyne</taxon>
        <taxon>Meloidogyne incognita group</taxon>
    </lineage>
</organism>
<dbReference type="WBParaSite" id="scaffold35763_cov492.g22674">
    <property type="protein sequence ID" value="scaffold35763_cov492.g22674"/>
    <property type="gene ID" value="scaffold35763_cov492.g22674"/>
</dbReference>
<evidence type="ECO:0000313" key="2">
    <source>
        <dbReference type="WBParaSite" id="scaffold35763_cov492.g22674"/>
    </source>
</evidence>
<protein>
    <submittedName>
        <fullName evidence="2">Uncharacterized protein</fullName>
    </submittedName>
</protein>
<proteinExistence type="predicted"/>